<organism evidence="1 2">
    <name type="scientific">Rubritalea halochordaticola</name>
    <dbReference type="NCBI Taxonomy" id="714537"/>
    <lineage>
        <taxon>Bacteria</taxon>
        <taxon>Pseudomonadati</taxon>
        <taxon>Verrucomicrobiota</taxon>
        <taxon>Verrucomicrobiia</taxon>
        <taxon>Verrucomicrobiales</taxon>
        <taxon>Rubritaleaceae</taxon>
        <taxon>Rubritalea</taxon>
    </lineage>
</organism>
<keyword evidence="2" id="KW-1185">Reference proteome</keyword>
<dbReference type="RefSeq" id="WP_346187645.1">
    <property type="nucleotide sequence ID" value="NZ_BAABRL010000002.1"/>
</dbReference>
<name>A0ABP9UWG0_9BACT</name>
<accession>A0ABP9UWG0</accession>
<comment type="caution">
    <text evidence="1">The sequence shown here is derived from an EMBL/GenBank/DDBJ whole genome shotgun (WGS) entry which is preliminary data.</text>
</comment>
<reference evidence="1 2" key="1">
    <citation type="submission" date="2024-02" db="EMBL/GenBank/DDBJ databases">
        <title>Rubritalea halochordaticola NBRC 107102.</title>
        <authorList>
            <person name="Ichikawa N."/>
            <person name="Katano-Makiyama Y."/>
            <person name="Hidaka K."/>
        </authorList>
    </citation>
    <scope>NUCLEOTIDE SEQUENCE [LARGE SCALE GENOMIC DNA]</scope>
    <source>
        <strain evidence="1 2">NBRC 107102</strain>
    </source>
</reference>
<dbReference type="Proteomes" id="UP001424741">
    <property type="component" value="Unassembled WGS sequence"/>
</dbReference>
<evidence type="ECO:0000313" key="1">
    <source>
        <dbReference type="EMBL" id="GAA5494745.1"/>
    </source>
</evidence>
<proteinExistence type="predicted"/>
<evidence type="ECO:0000313" key="2">
    <source>
        <dbReference type="Proteomes" id="UP001424741"/>
    </source>
</evidence>
<sequence>MKSLTTVLILVAGTAVCWVWWNAEKEFSKVAEASVEPTKTQEKYMPQRRVAVAPASVKVERSSESVSVELEKLKLEWGRLHESAASNEERRALADRSIRELLCSPELFELSSYLKLNAISTGGYDLTSTMRVFEYPLLGEKLKQSIIEFLSVHGESLGNRSLYFNHWIKEAAEGLSDQEFAEIMEKLNQHPSTRAKFQFYRIGESLDEDLAKGLAEILPLFLDFTCGASESSMVLEKVDSSDITPEIMEMVAEQRLRMKELNSIVSVDMLEQALLRKLTPEDRAPVEEFIKTNYRLYTPEQLFSNLGVDDQFARSLPAGEQRDHLLERYIGSYLIQGKQAEATELLPLIKDSDLKTQLMINVELPRPRDGG</sequence>
<dbReference type="EMBL" id="BAABRL010000002">
    <property type="protein sequence ID" value="GAA5494745.1"/>
    <property type="molecule type" value="Genomic_DNA"/>
</dbReference>
<protein>
    <submittedName>
        <fullName evidence="1">Uncharacterized protein</fullName>
    </submittedName>
</protein>
<gene>
    <name evidence="1" type="ORF">Rhal01_00909</name>
</gene>